<evidence type="ECO:0000256" key="5">
    <source>
        <dbReference type="ARBA" id="ARBA00023136"/>
    </source>
</evidence>
<evidence type="ECO:0000256" key="3">
    <source>
        <dbReference type="ARBA" id="ARBA00022692"/>
    </source>
</evidence>
<evidence type="ECO:0000256" key="7">
    <source>
        <dbReference type="SAM" id="Phobius"/>
    </source>
</evidence>
<evidence type="ECO:0000313" key="10">
    <source>
        <dbReference type="Proteomes" id="UP001281761"/>
    </source>
</evidence>
<feature type="transmembrane region" description="Helical" evidence="7">
    <location>
        <begin position="504"/>
        <end position="526"/>
    </location>
</feature>
<dbReference type="EMBL" id="JARBJD010000011">
    <property type="protein sequence ID" value="KAK2962426.1"/>
    <property type="molecule type" value="Genomic_DNA"/>
</dbReference>
<evidence type="ECO:0000259" key="8">
    <source>
        <dbReference type="PROSITE" id="PS51382"/>
    </source>
</evidence>
<dbReference type="Proteomes" id="UP001281761">
    <property type="component" value="Unassembled WGS sequence"/>
</dbReference>
<feature type="transmembrane region" description="Helical" evidence="7">
    <location>
        <begin position="564"/>
        <end position="583"/>
    </location>
</feature>
<feature type="transmembrane region" description="Helical" evidence="7">
    <location>
        <begin position="460"/>
        <end position="492"/>
    </location>
</feature>
<feature type="transmembrane region" description="Helical" evidence="7">
    <location>
        <begin position="640"/>
        <end position="663"/>
    </location>
</feature>
<accession>A0ABQ9YF76</accession>
<dbReference type="InterPro" id="IPR004331">
    <property type="entry name" value="SPX_dom"/>
</dbReference>
<dbReference type="PANTHER" id="PTHR10283">
    <property type="entry name" value="SOLUTE CARRIER FAMILY 13 MEMBER"/>
    <property type="match status" value="1"/>
</dbReference>
<feature type="transmembrane region" description="Helical" evidence="7">
    <location>
        <begin position="861"/>
        <end position="887"/>
    </location>
</feature>
<dbReference type="Pfam" id="PF03600">
    <property type="entry name" value="CitMHS"/>
    <property type="match status" value="1"/>
</dbReference>
<evidence type="ECO:0000256" key="1">
    <source>
        <dbReference type="ARBA" id="ARBA00004141"/>
    </source>
</evidence>
<organism evidence="9 10">
    <name type="scientific">Blattamonas nauphoetae</name>
    <dbReference type="NCBI Taxonomy" id="2049346"/>
    <lineage>
        <taxon>Eukaryota</taxon>
        <taxon>Metamonada</taxon>
        <taxon>Preaxostyla</taxon>
        <taxon>Oxymonadida</taxon>
        <taxon>Blattamonas</taxon>
    </lineage>
</organism>
<evidence type="ECO:0000256" key="2">
    <source>
        <dbReference type="ARBA" id="ARBA00022448"/>
    </source>
</evidence>
<feature type="transmembrane region" description="Helical" evidence="7">
    <location>
        <begin position="707"/>
        <end position="725"/>
    </location>
</feature>
<comment type="caution">
    <text evidence="9">The sequence shown here is derived from an EMBL/GenBank/DDBJ whole genome shotgun (WGS) entry which is preliminary data.</text>
</comment>
<evidence type="ECO:0000256" key="6">
    <source>
        <dbReference type="SAM" id="MobiDB-lite"/>
    </source>
</evidence>
<evidence type="ECO:0000256" key="4">
    <source>
        <dbReference type="ARBA" id="ARBA00022989"/>
    </source>
</evidence>
<dbReference type="PANTHER" id="PTHR10283:SF92">
    <property type="entry name" value="LOW-AFFINITY PHOSPHATE TRANSPORTER PHO91"/>
    <property type="match status" value="1"/>
</dbReference>
<comment type="subcellular location">
    <subcellularLocation>
        <location evidence="1">Membrane</location>
        <topology evidence="1">Multi-pass membrane protein</topology>
    </subcellularLocation>
</comment>
<feature type="transmembrane region" description="Helical" evidence="7">
    <location>
        <begin position="429"/>
        <end position="448"/>
    </location>
</feature>
<protein>
    <submittedName>
        <fullName evidence="9">Divalent Anion:Na+ Symporter</fullName>
    </submittedName>
</protein>
<feature type="region of interest" description="Disordered" evidence="6">
    <location>
        <begin position="99"/>
        <end position="161"/>
    </location>
</feature>
<feature type="domain" description="SPX" evidence="8">
    <location>
        <begin position="1"/>
        <end position="278"/>
    </location>
</feature>
<keyword evidence="10" id="KW-1185">Reference proteome</keyword>
<feature type="transmembrane region" description="Helical" evidence="7">
    <location>
        <begin position="779"/>
        <end position="807"/>
    </location>
</feature>
<reference evidence="9 10" key="1">
    <citation type="journal article" date="2022" name="bioRxiv">
        <title>Genomics of Preaxostyla Flagellates Illuminates Evolutionary Transitions and the Path Towards Mitochondrial Loss.</title>
        <authorList>
            <person name="Novak L.V.F."/>
            <person name="Treitli S.C."/>
            <person name="Pyrih J."/>
            <person name="Halakuc P."/>
            <person name="Pipaliya S.V."/>
            <person name="Vacek V."/>
            <person name="Brzon O."/>
            <person name="Soukal P."/>
            <person name="Eme L."/>
            <person name="Dacks J.B."/>
            <person name="Karnkowska A."/>
            <person name="Elias M."/>
            <person name="Hampl V."/>
        </authorList>
    </citation>
    <scope>NUCLEOTIDE SEQUENCE [LARGE SCALE GENOMIC DNA]</scope>
    <source>
        <strain evidence="9">NAU3</strain>
        <tissue evidence="9">Gut</tissue>
    </source>
</reference>
<dbReference type="InterPro" id="IPR004680">
    <property type="entry name" value="Cit_transptr-like_dom"/>
</dbReference>
<keyword evidence="2" id="KW-0813">Transport</keyword>
<gene>
    <name evidence="9" type="ORF">BLNAU_2669</name>
</gene>
<feature type="transmembrane region" description="Helical" evidence="7">
    <location>
        <begin position="819"/>
        <end position="841"/>
    </location>
</feature>
<proteinExistence type="predicted"/>
<keyword evidence="5 7" id="KW-0472">Membrane</keyword>
<sequence>MKYSRELRTLMTQRWEKEYIRYFDLRNKIHVIFHHYIRNIKTSPENDLDLANKKPQITRTQSTFQVTDARKILEEKKKQQKQQTTVKFRGLDKKRTGKALQLKHTLRSTNQDESDNDDSTRPLLSTMKIRYDDERSLDEDSDRPSRPSRNKTPNTAAIEKATSETRMILRVHSTQNQPIHSLFPLWAEEVRRDFNRVSNFITREMHNNEARYSKLLQSIQKLEPTHATALELKQTMLILSVDITELSIFKEMNKRGYQKLLTHLNKVTKQKTDDEEEERSPLNDDIQTMLDEVEDVFNAVSQPSALLSTLHTLFVDTFSVGPFTGDCVAEQKILFSTMDDDEFQKAQLSLLEEITSSTAAQIAWRKNSIAAQILAYQRKAQYDFGEGLGGNVDDHGMNVHEEQDTTAKVDARTGLQQAPRVKFYFKVKYPVVVVAFLVLIMFGVLPWPQLYAKQMRCLGLLVWACILWGMDAIPSHVTAMGIPIFACFLKLIEDGSYSDWAKRIVSSTISNTPYLAIGGFSIALAMKNSGLDKKISSLILTFKIVQRPRVFILVFVILETVMTMFISNVSSTVLVVSFILPVIRELPPDSQFIKALLMGIAMAGNLSGMATPLASPQSLVGLEGIVNVMGAKATMSFGKWTISALPLTIASLLLNYFLLFCFFKIDIDRVPCPPTKMTCLTFKQGYVATVSLATIVFWFILPYCPFLGNEAIVGMIPFFAFFGFNCVQKTEIAELPWSMILLVMGGGALGESVKQSKLLDLIATLIGSGFQKLHFYPQLLLLVLIVGVVSIFVSHTVAALVLIPIVGSLLGTSGKHLELILMACALEISPPMLLAVASFPNMCCYAVEDSNHKSYLTTTDFFRYGGTVTLTSTGLVLSLFFVTGLIMKL</sequence>
<keyword evidence="3 7" id="KW-0812">Transmembrane</keyword>
<name>A0ABQ9YF76_9EUKA</name>
<feature type="transmembrane region" description="Helical" evidence="7">
    <location>
        <begin position="684"/>
        <end position="701"/>
    </location>
</feature>
<keyword evidence="4 7" id="KW-1133">Transmembrane helix</keyword>
<evidence type="ECO:0000313" key="9">
    <source>
        <dbReference type="EMBL" id="KAK2962426.1"/>
    </source>
</evidence>
<dbReference type="PROSITE" id="PS51382">
    <property type="entry name" value="SPX"/>
    <property type="match status" value="1"/>
</dbReference>